<dbReference type="AlphaFoldDB" id="A0A9D4PFI8"/>
<evidence type="ECO:0000313" key="2">
    <source>
        <dbReference type="Proteomes" id="UP000821837"/>
    </source>
</evidence>
<accession>A0A9D4PFI8</accession>
<comment type="caution">
    <text evidence="1">The sequence shown here is derived from an EMBL/GenBank/DDBJ whole genome shotgun (WGS) entry which is preliminary data.</text>
</comment>
<sequence>MERVKGKRTTQRALHTRLQNEARQLIESSQFSPSDLCVVHDMLKVYNDGLRALNFEIEGHLTDD</sequence>
<dbReference type="Proteomes" id="UP000821837">
    <property type="component" value="Chromosome 8"/>
</dbReference>
<reference evidence="1" key="1">
    <citation type="journal article" date="2020" name="Cell">
        <title>Large-Scale Comparative Analyses of Tick Genomes Elucidate Their Genetic Diversity and Vector Capacities.</title>
        <authorList>
            <consortium name="Tick Genome and Microbiome Consortium (TIGMIC)"/>
            <person name="Jia N."/>
            <person name="Wang J."/>
            <person name="Shi W."/>
            <person name="Du L."/>
            <person name="Sun Y."/>
            <person name="Zhan W."/>
            <person name="Jiang J.F."/>
            <person name="Wang Q."/>
            <person name="Zhang B."/>
            <person name="Ji P."/>
            <person name="Bell-Sakyi L."/>
            <person name="Cui X.M."/>
            <person name="Yuan T.T."/>
            <person name="Jiang B.G."/>
            <person name="Yang W.F."/>
            <person name="Lam T.T."/>
            <person name="Chang Q.C."/>
            <person name="Ding S.J."/>
            <person name="Wang X.J."/>
            <person name="Zhu J.G."/>
            <person name="Ruan X.D."/>
            <person name="Zhao L."/>
            <person name="Wei J.T."/>
            <person name="Ye R.Z."/>
            <person name="Que T.C."/>
            <person name="Du C.H."/>
            <person name="Zhou Y.H."/>
            <person name="Cheng J.X."/>
            <person name="Dai P.F."/>
            <person name="Guo W.B."/>
            <person name="Han X.H."/>
            <person name="Huang E.J."/>
            <person name="Li L.F."/>
            <person name="Wei W."/>
            <person name="Gao Y.C."/>
            <person name="Liu J.Z."/>
            <person name="Shao H.Z."/>
            <person name="Wang X."/>
            <person name="Wang C.C."/>
            <person name="Yang T.C."/>
            <person name="Huo Q.B."/>
            <person name="Li W."/>
            <person name="Chen H.Y."/>
            <person name="Chen S.E."/>
            <person name="Zhou L.G."/>
            <person name="Ni X.B."/>
            <person name="Tian J.H."/>
            <person name="Sheng Y."/>
            <person name="Liu T."/>
            <person name="Pan Y.S."/>
            <person name="Xia L.Y."/>
            <person name="Li J."/>
            <person name="Zhao F."/>
            <person name="Cao W.C."/>
        </authorList>
    </citation>
    <scope>NUCLEOTIDE SEQUENCE</scope>
    <source>
        <strain evidence="1">Rsan-2018</strain>
    </source>
</reference>
<dbReference type="VEuPathDB" id="VectorBase:RSAN_048287"/>
<proteinExistence type="predicted"/>
<name>A0A9D4PFI8_RHISA</name>
<reference evidence="1" key="2">
    <citation type="submission" date="2021-09" db="EMBL/GenBank/DDBJ databases">
        <authorList>
            <person name="Jia N."/>
            <person name="Wang J."/>
            <person name="Shi W."/>
            <person name="Du L."/>
            <person name="Sun Y."/>
            <person name="Zhan W."/>
            <person name="Jiang J."/>
            <person name="Wang Q."/>
            <person name="Zhang B."/>
            <person name="Ji P."/>
            <person name="Sakyi L.B."/>
            <person name="Cui X."/>
            <person name="Yuan T."/>
            <person name="Jiang B."/>
            <person name="Yang W."/>
            <person name="Lam T.T.-Y."/>
            <person name="Chang Q."/>
            <person name="Ding S."/>
            <person name="Wang X."/>
            <person name="Zhu J."/>
            <person name="Ruan X."/>
            <person name="Zhao L."/>
            <person name="Wei J."/>
            <person name="Que T."/>
            <person name="Du C."/>
            <person name="Cheng J."/>
            <person name="Dai P."/>
            <person name="Han X."/>
            <person name="Huang E."/>
            <person name="Gao Y."/>
            <person name="Liu J."/>
            <person name="Shao H."/>
            <person name="Ye R."/>
            <person name="Li L."/>
            <person name="Wei W."/>
            <person name="Wang X."/>
            <person name="Wang C."/>
            <person name="Huo Q."/>
            <person name="Li W."/>
            <person name="Guo W."/>
            <person name="Chen H."/>
            <person name="Chen S."/>
            <person name="Zhou L."/>
            <person name="Zhou L."/>
            <person name="Ni X."/>
            <person name="Tian J."/>
            <person name="Zhou Y."/>
            <person name="Sheng Y."/>
            <person name="Liu T."/>
            <person name="Pan Y."/>
            <person name="Xia L."/>
            <person name="Li J."/>
            <person name="Zhao F."/>
            <person name="Cao W."/>
        </authorList>
    </citation>
    <scope>NUCLEOTIDE SEQUENCE</scope>
    <source>
        <strain evidence="1">Rsan-2018</strain>
        <tissue evidence="1">Larvae</tissue>
    </source>
</reference>
<evidence type="ECO:0000313" key="1">
    <source>
        <dbReference type="EMBL" id="KAH7939542.1"/>
    </source>
</evidence>
<keyword evidence="2" id="KW-1185">Reference proteome</keyword>
<gene>
    <name evidence="1" type="ORF">HPB52_013660</name>
</gene>
<organism evidence="1 2">
    <name type="scientific">Rhipicephalus sanguineus</name>
    <name type="common">Brown dog tick</name>
    <name type="synonym">Ixodes sanguineus</name>
    <dbReference type="NCBI Taxonomy" id="34632"/>
    <lineage>
        <taxon>Eukaryota</taxon>
        <taxon>Metazoa</taxon>
        <taxon>Ecdysozoa</taxon>
        <taxon>Arthropoda</taxon>
        <taxon>Chelicerata</taxon>
        <taxon>Arachnida</taxon>
        <taxon>Acari</taxon>
        <taxon>Parasitiformes</taxon>
        <taxon>Ixodida</taxon>
        <taxon>Ixodoidea</taxon>
        <taxon>Ixodidae</taxon>
        <taxon>Rhipicephalinae</taxon>
        <taxon>Rhipicephalus</taxon>
        <taxon>Rhipicephalus</taxon>
    </lineage>
</organism>
<dbReference type="EMBL" id="JABSTV010001254">
    <property type="protein sequence ID" value="KAH7939542.1"/>
    <property type="molecule type" value="Genomic_DNA"/>
</dbReference>
<protein>
    <submittedName>
        <fullName evidence="1">Uncharacterized protein</fullName>
    </submittedName>
</protein>